<dbReference type="NCBIfam" id="TIGR00229">
    <property type="entry name" value="sensory_box"/>
    <property type="match status" value="1"/>
</dbReference>
<dbReference type="EMBL" id="JACEZT010000003">
    <property type="protein sequence ID" value="MBA5636763.1"/>
    <property type="molecule type" value="Genomic_DNA"/>
</dbReference>
<dbReference type="CDD" id="cd06225">
    <property type="entry name" value="HAMP"/>
    <property type="match status" value="1"/>
</dbReference>
<dbReference type="GO" id="GO:0004888">
    <property type="term" value="F:transmembrane signaling receptor activity"/>
    <property type="evidence" value="ECO:0007669"/>
    <property type="project" value="InterPro"/>
</dbReference>
<dbReference type="SMART" id="SM00304">
    <property type="entry name" value="HAMP"/>
    <property type="match status" value="1"/>
</dbReference>
<organism evidence="8 9">
    <name type="scientific">Rugamonas brunnea</name>
    <dbReference type="NCBI Taxonomy" id="2758569"/>
    <lineage>
        <taxon>Bacteria</taxon>
        <taxon>Pseudomonadati</taxon>
        <taxon>Pseudomonadota</taxon>
        <taxon>Betaproteobacteria</taxon>
        <taxon>Burkholderiales</taxon>
        <taxon>Oxalobacteraceae</taxon>
        <taxon>Telluria group</taxon>
        <taxon>Rugamonas</taxon>
    </lineage>
</organism>
<feature type="domain" description="PAS" evidence="6">
    <location>
        <begin position="25"/>
        <end position="50"/>
    </location>
</feature>
<keyword evidence="4" id="KW-0812">Transmembrane</keyword>
<dbReference type="InterPro" id="IPR000014">
    <property type="entry name" value="PAS"/>
</dbReference>
<dbReference type="Pfam" id="PF00015">
    <property type="entry name" value="MCPsignal"/>
    <property type="match status" value="1"/>
</dbReference>
<dbReference type="CDD" id="cd11386">
    <property type="entry name" value="MCP_signal"/>
    <property type="match status" value="1"/>
</dbReference>
<keyword evidence="4" id="KW-0472">Membrane</keyword>
<evidence type="ECO:0000259" key="7">
    <source>
        <dbReference type="PROSITE" id="PS50885"/>
    </source>
</evidence>
<accession>A0A7W2IB21</accession>
<dbReference type="FunFam" id="1.10.287.950:FF:000001">
    <property type="entry name" value="Methyl-accepting chemotaxis sensory transducer"/>
    <property type="match status" value="1"/>
</dbReference>
<dbReference type="InterPro" id="IPR004090">
    <property type="entry name" value="Chemotax_Me-accpt_rcpt"/>
</dbReference>
<name>A0A7W2IB21_9BURK</name>
<comment type="subcellular location">
    <subcellularLocation>
        <location evidence="1">Membrane</location>
    </subcellularLocation>
</comment>
<dbReference type="Gene3D" id="3.30.450.20">
    <property type="entry name" value="PAS domain"/>
    <property type="match status" value="1"/>
</dbReference>
<feature type="domain" description="Methyl-accepting transducer" evidence="5">
    <location>
        <begin position="281"/>
        <end position="510"/>
    </location>
</feature>
<dbReference type="PANTHER" id="PTHR43531">
    <property type="entry name" value="PROTEIN ICFG"/>
    <property type="match status" value="1"/>
</dbReference>
<dbReference type="SUPFAM" id="SSF55785">
    <property type="entry name" value="PYP-like sensor domain (PAS domain)"/>
    <property type="match status" value="1"/>
</dbReference>
<dbReference type="PROSITE" id="PS50885">
    <property type="entry name" value="HAMP"/>
    <property type="match status" value="1"/>
</dbReference>
<dbReference type="InterPro" id="IPR004089">
    <property type="entry name" value="MCPsignal_dom"/>
</dbReference>
<dbReference type="InterPro" id="IPR001610">
    <property type="entry name" value="PAC"/>
</dbReference>
<keyword evidence="3" id="KW-0807">Transducer</keyword>
<evidence type="ECO:0000256" key="3">
    <source>
        <dbReference type="PROSITE-ProRule" id="PRU00284"/>
    </source>
</evidence>
<dbReference type="GO" id="GO:0006935">
    <property type="term" value="P:chemotaxis"/>
    <property type="evidence" value="ECO:0007669"/>
    <property type="project" value="InterPro"/>
</dbReference>
<dbReference type="SMART" id="SM00283">
    <property type="entry name" value="MA"/>
    <property type="match status" value="1"/>
</dbReference>
<feature type="domain" description="HAMP" evidence="7">
    <location>
        <begin position="224"/>
        <end position="276"/>
    </location>
</feature>
<dbReference type="InterPro" id="IPR013655">
    <property type="entry name" value="PAS_fold_3"/>
</dbReference>
<evidence type="ECO:0000313" key="9">
    <source>
        <dbReference type="Proteomes" id="UP000534388"/>
    </source>
</evidence>
<gene>
    <name evidence="8" type="ORF">H3H37_06805</name>
</gene>
<dbReference type="CDD" id="cd00130">
    <property type="entry name" value="PAS"/>
    <property type="match status" value="1"/>
</dbReference>
<dbReference type="Pfam" id="PF00672">
    <property type="entry name" value="HAMP"/>
    <property type="match status" value="1"/>
</dbReference>
<dbReference type="InterPro" id="IPR003660">
    <property type="entry name" value="HAMP_dom"/>
</dbReference>
<evidence type="ECO:0000313" key="8">
    <source>
        <dbReference type="EMBL" id="MBA5636763.1"/>
    </source>
</evidence>
<dbReference type="Proteomes" id="UP000534388">
    <property type="component" value="Unassembled WGS sequence"/>
</dbReference>
<dbReference type="GO" id="GO:0005886">
    <property type="term" value="C:plasma membrane"/>
    <property type="evidence" value="ECO:0007669"/>
    <property type="project" value="TreeGrafter"/>
</dbReference>
<dbReference type="GO" id="GO:0007165">
    <property type="term" value="P:signal transduction"/>
    <property type="evidence" value="ECO:0007669"/>
    <property type="project" value="UniProtKB-KW"/>
</dbReference>
<evidence type="ECO:0000259" key="5">
    <source>
        <dbReference type="PROSITE" id="PS50111"/>
    </source>
</evidence>
<dbReference type="PROSITE" id="PS50111">
    <property type="entry name" value="CHEMOTAXIS_TRANSDUC_2"/>
    <property type="match status" value="1"/>
</dbReference>
<dbReference type="Gene3D" id="1.10.287.950">
    <property type="entry name" value="Methyl-accepting chemotaxis protein"/>
    <property type="match status" value="1"/>
</dbReference>
<feature type="transmembrane region" description="Helical" evidence="4">
    <location>
        <begin position="171"/>
        <end position="193"/>
    </location>
</feature>
<dbReference type="SMART" id="SM00086">
    <property type="entry name" value="PAC"/>
    <property type="match status" value="1"/>
</dbReference>
<sequence length="553" mass="59162">MRTNLPVTDREQEVLDDHAIVSKTDLDGNITYVNPYFCEVSGFSAEELIGSPQNIVRHPDMPPEAFADLWCSIKAGYPWTGLVKNRCKNGNFYWVKANITPIRDAGRTIGYMSVRVRADRDQVAKAEQAYRAIRQQPKDKPGITIRHGEVVQPGLASLLGRMRHLSLAMRIWACTSLVNTLLAGVCVASLLGSDGRNTAVSYGIFGATFIGLIVNVFLWYTLRVGMLQPLNRALHGARSIAAGDLSAHFETDSTDEVGQLLRALEQMNSNLIATIRDVRMNVETMAVATRQIAAGNADLSGRTEAQAASLEETASSIEEFAATVKQNADNSVEANKLAVNASNVAQEGGVIVADVIATMDDINNSSKKIVDIISLIEGIAFQTNILALNAAVEAARAGEQGRGFAVVAGEVRNLAQRSATAAKDIKNLIDMSVGKVSAGMEQVHRAGATMEQVVKSVQQVTTIMQDISTASREQSIGVDQVNSAIAHLDQVTQQNAALVEEAAAAAASLAQEATGLTQAVSLFNFGHALRQNRGGRAARTSAQPASNLKRLAA</sequence>
<comment type="similarity">
    <text evidence="2">Belongs to the methyl-accepting chemotaxis (MCP) protein family.</text>
</comment>
<protein>
    <submittedName>
        <fullName evidence="8">PAS domain S-box protein</fullName>
    </submittedName>
</protein>
<dbReference type="AlphaFoldDB" id="A0A7W2IB21"/>
<dbReference type="PANTHER" id="PTHR43531:SF7">
    <property type="entry name" value="AEROTAXIS RECEPTOR"/>
    <property type="match status" value="1"/>
</dbReference>
<dbReference type="PRINTS" id="PR00260">
    <property type="entry name" value="CHEMTRNSDUCR"/>
</dbReference>
<evidence type="ECO:0000256" key="4">
    <source>
        <dbReference type="SAM" id="Phobius"/>
    </source>
</evidence>
<keyword evidence="4" id="KW-1133">Transmembrane helix</keyword>
<dbReference type="Pfam" id="PF08447">
    <property type="entry name" value="PAS_3"/>
    <property type="match status" value="1"/>
</dbReference>
<feature type="transmembrane region" description="Helical" evidence="4">
    <location>
        <begin position="199"/>
        <end position="222"/>
    </location>
</feature>
<evidence type="ECO:0000256" key="2">
    <source>
        <dbReference type="ARBA" id="ARBA00029447"/>
    </source>
</evidence>
<comment type="caution">
    <text evidence="8">The sequence shown here is derived from an EMBL/GenBank/DDBJ whole genome shotgun (WGS) entry which is preliminary data.</text>
</comment>
<proteinExistence type="inferred from homology"/>
<dbReference type="RefSeq" id="WP_182160884.1">
    <property type="nucleotide sequence ID" value="NZ_JACEZT010000003.1"/>
</dbReference>
<dbReference type="SMART" id="SM00091">
    <property type="entry name" value="PAS"/>
    <property type="match status" value="1"/>
</dbReference>
<dbReference type="InterPro" id="IPR035965">
    <property type="entry name" value="PAS-like_dom_sf"/>
</dbReference>
<keyword evidence="9" id="KW-1185">Reference proteome</keyword>
<evidence type="ECO:0000256" key="1">
    <source>
        <dbReference type="ARBA" id="ARBA00004370"/>
    </source>
</evidence>
<dbReference type="PROSITE" id="PS50112">
    <property type="entry name" value="PAS"/>
    <property type="match status" value="1"/>
</dbReference>
<evidence type="ECO:0000259" key="6">
    <source>
        <dbReference type="PROSITE" id="PS50112"/>
    </source>
</evidence>
<dbReference type="InterPro" id="IPR051310">
    <property type="entry name" value="MCP_chemotaxis"/>
</dbReference>
<reference evidence="8 9" key="1">
    <citation type="submission" date="2020-07" db="EMBL/GenBank/DDBJ databases">
        <title>Novel species isolated from subtropical streams in China.</title>
        <authorList>
            <person name="Lu H."/>
        </authorList>
    </citation>
    <scope>NUCLEOTIDE SEQUENCE [LARGE SCALE GENOMIC DNA]</scope>
    <source>
        <strain evidence="8 9">LX20W</strain>
    </source>
</reference>
<dbReference type="SUPFAM" id="SSF58104">
    <property type="entry name" value="Methyl-accepting chemotaxis protein (MCP) signaling domain"/>
    <property type="match status" value="1"/>
</dbReference>